<evidence type="ECO:0000313" key="5">
    <source>
        <dbReference type="Proteomes" id="UP000502136"/>
    </source>
</evidence>
<accession>A0A6H2GST5</accession>
<dbReference type="RefSeq" id="WP_168906161.1">
    <property type="nucleotide sequence ID" value="NZ_CP051428.1"/>
</dbReference>
<feature type="domain" description="PBP" evidence="2">
    <location>
        <begin position="137"/>
        <end position="325"/>
    </location>
</feature>
<dbReference type="PANTHER" id="PTHR38431:SF1">
    <property type="entry name" value="BLL2305 PROTEIN"/>
    <property type="match status" value="1"/>
</dbReference>
<dbReference type="InterPro" id="IPR041657">
    <property type="entry name" value="HTH_17"/>
</dbReference>
<keyword evidence="5" id="KW-1185">Reference proteome</keyword>
<dbReference type="InterPro" id="IPR010093">
    <property type="entry name" value="SinI_DNA-bd"/>
</dbReference>
<sequence>MPDESYTTEEIARLLKISKLTVYDLIKKGALPAYRVGKQMRVDASDLEAYKRRAKEREAGGGAASSRSGDKTIAKRGPTAAANAGRDRSAARRGAGLTADSAASEDSGLEAVRPTAGAPARPVVLTGQDPGMDLLAAHLSRAGFRALRSHKGSLDSLIDLYQGASDVVSTHLWDGDTDTYNLPYIRKLLVGAPLLAVNLLVRPAGLYVAQGNPLGLTGWSDLGRPALRIVNRERGAGARVLLDEQLRLHGLAAAGIAGYDRCVNSHMEVAAAVASGEADAGVGMAKAAELVSGIDFVPLIQERYDLVVLRTKANERLLEELLGVLGQPAFRKELGAITGCDVSRTGTVWLET</sequence>
<dbReference type="NCBIfam" id="TIGR01764">
    <property type="entry name" value="excise"/>
    <property type="match status" value="1"/>
</dbReference>
<dbReference type="EMBL" id="CP051428">
    <property type="protein sequence ID" value="QJC50484.1"/>
    <property type="molecule type" value="Genomic_DNA"/>
</dbReference>
<evidence type="ECO:0000259" key="2">
    <source>
        <dbReference type="Pfam" id="PF12727"/>
    </source>
</evidence>
<proteinExistence type="predicted"/>
<dbReference type="InterPro" id="IPR024370">
    <property type="entry name" value="PBP_domain"/>
</dbReference>
<dbReference type="SUPFAM" id="SSF46955">
    <property type="entry name" value="Putative DNA-binding domain"/>
    <property type="match status" value="1"/>
</dbReference>
<dbReference type="Proteomes" id="UP000502136">
    <property type="component" value="Chromosome"/>
</dbReference>
<dbReference type="PANTHER" id="PTHR38431">
    <property type="entry name" value="BLL2305 PROTEIN"/>
    <property type="match status" value="1"/>
</dbReference>
<protein>
    <submittedName>
        <fullName evidence="4">Helix-turn-helix transcriptional regulator</fullName>
    </submittedName>
</protein>
<feature type="domain" description="Helix-turn-helix" evidence="3">
    <location>
        <begin position="6"/>
        <end position="53"/>
    </location>
</feature>
<organism evidence="4 5">
    <name type="scientific">Paenibacillus albicereus</name>
    <dbReference type="NCBI Taxonomy" id="2726185"/>
    <lineage>
        <taxon>Bacteria</taxon>
        <taxon>Bacillati</taxon>
        <taxon>Bacillota</taxon>
        <taxon>Bacilli</taxon>
        <taxon>Bacillales</taxon>
        <taxon>Paenibacillaceae</taxon>
        <taxon>Paenibacillus</taxon>
    </lineage>
</organism>
<dbReference type="InterPro" id="IPR009061">
    <property type="entry name" value="DNA-bd_dom_put_sf"/>
</dbReference>
<dbReference type="AlphaFoldDB" id="A0A6H2GST5"/>
<name>A0A6H2GST5_9BACL</name>
<feature type="region of interest" description="Disordered" evidence="1">
    <location>
        <begin position="54"/>
        <end position="116"/>
    </location>
</feature>
<evidence type="ECO:0000313" key="4">
    <source>
        <dbReference type="EMBL" id="QJC50484.1"/>
    </source>
</evidence>
<dbReference type="KEGG" id="palr:HGI30_02015"/>
<dbReference type="SUPFAM" id="SSF53850">
    <property type="entry name" value="Periplasmic binding protein-like II"/>
    <property type="match status" value="1"/>
</dbReference>
<evidence type="ECO:0000256" key="1">
    <source>
        <dbReference type="SAM" id="MobiDB-lite"/>
    </source>
</evidence>
<dbReference type="GO" id="GO:0003677">
    <property type="term" value="F:DNA binding"/>
    <property type="evidence" value="ECO:0007669"/>
    <property type="project" value="InterPro"/>
</dbReference>
<dbReference type="Pfam" id="PF12727">
    <property type="entry name" value="PBP_like"/>
    <property type="match status" value="1"/>
</dbReference>
<dbReference type="Pfam" id="PF12728">
    <property type="entry name" value="HTH_17"/>
    <property type="match status" value="1"/>
</dbReference>
<gene>
    <name evidence="4" type="ORF">HGI30_02015</name>
</gene>
<evidence type="ECO:0000259" key="3">
    <source>
        <dbReference type="Pfam" id="PF12728"/>
    </source>
</evidence>
<reference evidence="4 5" key="1">
    <citation type="submission" date="2020-04" db="EMBL/GenBank/DDBJ databases">
        <title>Novel Paenibacillus strain UniB2 isolated from commercial digestive syrup.</title>
        <authorList>
            <person name="Thorat V."/>
            <person name="Kirdat K."/>
            <person name="Tiwarekar B."/>
            <person name="Yadav A."/>
        </authorList>
    </citation>
    <scope>NUCLEOTIDE SEQUENCE [LARGE SCALE GENOMIC DNA]</scope>
    <source>
        <strain evidence="4 5">UniB2</strain>
    </source>
</reference>